<feature type="compositionally biased region" description="Basic and acidic residues" evidence="2">
    <location>
        <begin position="332"/>
        <end position="341"/>
    </location>
</feature>
<dbReference type="VEuPathDB" id="VectorBase:PHUM114820"/>
<dbReference type="RefSeq" id="XP_002424154.1">
    <property type="nucleotide sequence ID" value="XM_002424109.1"/>
</dbReference>
<dbReference type="CTD" id="8238278"/>
<evidence type="ECO:0000313" key="6">
    <source>
        <dbReference type="Proteomes" id="UP000009046"/>
    </source>
</evidence>
<gene>
    <name evidence="5" type="primary">8238278</name>
    <name evidence="4" type="ORF">Phum_PHUM114820</name>
</gene>
<feature type="compositionally biased region" description="Basic and acidic residues" evidence="2">
    <location>
        <begin position="1499"/>
        <end position="1513"/>
    </location>
</feature>
<proteinExistence type="predicted"/>
<evidence type="ECO:0000313" key="4">
    <source>
        <dbReference type="EMBL" id="EEB11416.1"/>
    </source>
</evidence>
<dbReference type="InParanoid" id="E0VDG0"/>
<dbReference type="GO" id="GO:0008270">
    <property type="term" value="F:zinc ion binding"/>
    <property type="evidence" value="ECO:0007669"/>
    <property type="project" value="UniProtKB-KW"/>
</dbReference>
<feature type="region of interest" description="Disordered" evidence="2">
    <location>
        <begin position="1262"/>
        <end position="1529"/>
    </location>
</feature>
<feature type="compositionally biased region" description="Polar residues" evidence="2">
    <location>
        <begin position="1302"/>
        <end position="1323"/>
    </location>
</feature>
<reference evidence="4" key="1">
    <citation type="submission" date="2007-04" db="EMBL/GenBank/DDBJ databases">
        <title>Annotation of Pediculus humanus corporis strain USDA.</title>
        <authorList>
            <person name="Kirkness E."/>
            <person name="Hannick L."/>
            <person name="Hass B."/>
            <person name="Bruggner R."/>
            <person name="Lawson D."/>
            <person name="Bidwell S."/>
            <person name="Joardar V."/>
            <person name="Caler E."/>
            <person name="Walenz B."/>
            <person name="Inman J."/>
            <person name="Schobel S."/>
            <person name="Galinsky K."/>
            <person name="Amedeo P."/>
            <person name="Strausberg R."/>
        </authorList>
    </citation>
    <scope>NUCLEOTIDE SEQUENCE</scope>
    <source>
        <strain evidence="4">USDA</strain>
    </source>
</reference>
<dbReference type="InterPro" id="IPR000313">
    <property type="entry name" value="PWWP_dom"/>
</dbReference>
<dbReference type="EMBL" id="DS235075">
    <property type="protein sequence ID" value="EEB11416.1"/>
    <property type="molecule type" value="Genomic_DNA"/>
</dbReference>
<feature type="region of interest" description="Disordered" evidence="2">
    <location>
        <begin position="436"/>
        <end position="631"/>
    </location>
</feature>
<feature type="compositionally biased region" description="Basic and acidic residues" evidence="2">
    <location>
        <begin position="349"/>
        <end position="363"/>
    </location>
</feature>
<dbReference type="OrthoDB" id="6381815at2759"/>
<feature type="region of interest" description="Disordered" evidence="2">
    <location>
        <begin position="1556"/>
        <end position="1580"/>
    </location>
</feature>
<dbReference type="eggNOG" id="ENOG502S0AV">
    <property type="taxonomic scope" value="Eukaryota"/>
</dbReference>
<dbReference type="Gene3D" id="2.30.30.140">
    <property type="match status" value="1"/>
</dbReference>
<feature type="region of interest" description="Disordered" evidence="2">
    <location>
        <begin position="262"/>
        <end position="423"/>
    </location>
</feature>
<dbReference type="HOGENOM" id="CLU_245146_0_0_1"/>
<evidence type="ECO:0000259" key="3">
    <source>
        <dbReference type="PROSITE" id="PS50157"/>
    </source>
</evidence>
<dbReference type="EnsemblMetazoa" id="PHUM114820-RA">
    <property type="protein sequence ID" value="PHUM114820-PA"/>
    <property type="gene ID" value="PHUM114820"/>
</dbReference>
<feature type="compositionally biased region" description="Basic and acidic residues" evidence="2">
    <location>
        <begin position="270"/>
        <end position="292"/>
    </location>
</feature>
<dbReference type="EMBL" id="AAZO01001357">
    <property type="status" value="NOT_ANNOTATED_CDS"/>
    <property type="molecule type" value="Genomic_DNA"/>
</dbReference>
<keyword evidence="6" id="KW-1185">Reference proteome</keyword>
<name>E0VDG0_PEDHC</name>
<dbReference type="InterPro" id="IPR013087">
    <property type="entry name" value="Znf_C2H2_type"/>
</dbReference>
<dbReference type="KEGG" id="phu:Phum_PHUM114820"/>
<dbReference type="GeneID" id="8238278"/>
<keyword evidence="1" id="KW-0479">Metal-binding</keyword>
<accession>E0VDG0</accession>
<dbReference type="CDD" id="cd05162">
    <property type="entry name" value="PWWP"/>
    <property type="match status" value="1"/>
</dbReference>
<feature type="compositionally biased region" description="Basic and acidic residues" evidence="2">
    <location>
        <begin position="1370"/>
        <end position="1404"/>
    </location>
</feature>
<feature type="compositionally biased region" description="Acidic residues" evidence="2">
    <location>
        <begin position="1290"/>
        <end position="1300"/>
    </location>
</feature>
<dbReference type="OMA" id="MCDQTEV"/>
<dbReference type="STRING" id="121224.E0VDG0"/>
<evidence type="ECO:0000256" key="2">
    <source>
        <dbReference type="SAM" id="MobiDB-lite"/>
    </source>
</evidence>
<organism>
    <name type="scientific">Pediculus humanus subsp. corporis</name>
    <name type="common">Body louse</name>
    <dbReference type="NCBI Taxonomy" id="121224"/>
    <lineage>
        <taxon>Eukaryota</taxon>
        <taxon>Metazoa</taxon>
        <taxon>Ecdysozoa</taxon>
        <taxon>Arthropoda</taxon>
        <taxon>Hexapoda</taxon>
        <taxon>Insecta</taxon>
        <taxon>Pterygota</taxon>
        <taxon>Neoptera</taxon>
        <taxon>Paraneoptera</taxon>
        <taxon>Psocodea</taxon>
        <taxon>Troctomorpha</taxon>
        <taxon>Phthiraptera</taxon>
        <taxon>Anoplura</taxon>
        <taxon>Pediculidae</taxon>
        <taxon>Pediculus</taxon>
    </lineage>
</organism>
<dbReference type="PROSITE" id="PS50157">
    <property type="entry name" value="ZINC_FINGER_C2H2_2"/>
    <property type="match status" value="1"/>
</dbReference>
<dbReference type="SUPFAM" id="SSF63748">
    <property type="entry name" value="Tudor/PWWP/MBT"/>
    <property type="match status" value="1"/>
</dbReference>
<evidence type="ECO:0000256" key="1">
    <source>
        <dbReference type="PROSITE-ProRule" id="PRU00042"/>
    </source>
</evidence>
<dbReference type="Proteomes" id="UP000009046">
    <property type="component" value="Unassembled WGS sequence"/>
</dbReference>
<feature type="compositionally biased region" description="Polar residues" evidence="2">
    <location>
        <begin position="1455"/>
        <end position="1480"/>
    </location>
</feature>
<keyword evidence="1" id="KW-0862">Zinc</keyword>
<keyword evidence="1" id="KW-0863">Zinc-finger</keyword>
<dbReference type="Pfam" id="PF00855">
    <property type="entry name" value="PWWP"/>
    <property type="match status" value="1"/>
</dbReference>
<feature type="domain" description="C2H2-type" evidence="3">
    <location>
        <begin position="201"/>
        <end position="229"/>
    </location>
</feature>
<protein>
    <recommendedName>
        <fullName evidence="3">C2H2-type domain-containing protein</fullName>
    </recommendedName>
</protein>
<sequence>MCDQTEVSYLDEDVVWVKIGPIWWPGVVKDLDKNEEGKEILAGLKKKPIAVVKFFQEENYEFVKNLDCIYHYNCRRKDEFIRKGLGKFRSGAPHMKKFPSDVTTAESLTKGDINIINDPKFVPEKKESYSEIFGSGKKKNKKDNELSSWSRSRTSIDVTPFRPITHQRFINKVLHGQSDHKSKTLIQSSAASEDNTPENPYKCHICKFASSRVNVIVAHHRLYHSSKNSVNWTDSDSKLIRKKPIYKSRKIKSKKLFDTSNDEFTEEEISDNKKPFKSKNVKDKTKTPEKTKGSTSPSKRKVKDDSTTDALHSKKPRFTDVLLADWNEDEENDKKDTESDKSLQNSESNIEKSDETKEEKNEDASPSADSAELGDTLSPEKNQTEKMSCFDFDEEEDGFIGMSNANTYGRKIPRVIPLKDKTELGVDLEIEELFKKKNESELNMTTSTVDEESKSGEKDDDDPDFLVDDKKKSENEENPVSVGITKRRKSKTKQEKEEAKTVVNPEDSLALRRARRPGAKKSYLNETMDSEKEEMIYSDMTNNDQKIKTGSGAEKKKEKSSNSRQGNSDDISDQIDTLLEETKLPNLPTISDSSNKSVEKPEENNSDPANFSFDFAQNEPGAKKNIKSSKEVKSISRMFSESIPNTELSAQDDSQSDAQLDSTLEETTKDTLSFEPIKNKTVQIGNIKLSQSGNFVSKKGSIVLSTLPKTTESSVKVMPVIRQTSTSKDCIVLPHGKKLEVKDDDQSSDLERSQRLKNIKTLKVKPDSIPQSLLTTGKLKGQTIIHQKSGKYVIVTQPPQSGRPRITPGKVQPGSKVVILTNQLGEQKIITTSGLQQSKFKVDGQKIITASDSALDKDAISSATVATTQSQAQSIIKMVPDGKGGIMKQLTMSPKKVLLGGTKVLVSGSGSTFSSSNVQKIALSSGGGGNRSGGDFRLIENYKGSGKTVLIQGSSSSGSGVVLKSSSVLPRQVTKVIQNPQVIPGLKKKPKILMRASSSQGDCVLQSASNAIEAPTYVLKQKGADGKFSTPKIVRTEIVNQGKVTPTTKKFFLSGQGSSKKGESYIITTNDVPGKVIRMCQKVKEVEPTQKIVQKSSEVYTIAPNSVLLPSQDSSETDGAQIVQFQEHSEQPVLQTQVIAMPGPVGADGNQTYMLVSVDENGVVQGMDNSVVTYDTAGQQEPLFVNPTSTNNVILLNPQRNEDVPQVYSTSSQDILAEALANTNVLEGTMSNEMDTVVPSILLPPSIPSSVVQETSITLQKPIMTPLEMPSSVTPDTSGLEPPPLPPTPTDEDVLMEETEISAASGTTQEQLIQTNKKGSTNVDSEDTIQAYMESEDLQEVNDNNSESTFSKELENSKILGEEFEEEDKPDGNKTEKKDGEFYETDRQQGVESGELKEISKEDYIIETSQDEQNTSNFQSMPLLNDEPDTSDDAQGSEPIGDQQFEMQKLKFESENLSSVGREQEPPSSTNNEVNNSKNPVSDFEQHDSEIFNTESFDSEIKNNSKQPEDKLFESQTNIIGDEKDNQSMPIIADESNNINAAINYDVDPSYTDVVSQKSFQEETEVTSTTDEYASKGIAN</sequence>
<reference evidence="5" key="3">
    <citation type="submission" date="2020-05" db="UniProtKB">
        <authorList>
            <consortium name="EnsemblMetazoa"/>
        </authorList>
    </citation>
    <scope>IDENTIFICATION</scope>
    <source>
        <strain evidence="5">USDA</strain>
    </source>
</reference>
<reference evidence="4" key="2">
    <citation type="submission" date="2007-04" db="EMBL/GenBank/DDBJ databases">
        <title>The genome of the human body louse.</title>
        <authorList>
            <consortium name="The Human Body Louse Genome Consortium"/>
            <person name="Kirkness E."/>
            <person name="Walenz B."/>
            <person name="Hass B."/>
            <person name="Bruggner R."/>
            <person name="Strausberg R."/>
        </authorList>
    </citation>
    <scope>NUCLEOTIDE SEQUENCE</scope>
    <source>
        <strain evidence="4">USDA</strain>
    </source>
</reference>
<feature type="compositionally biased region" description="Polar residues" evidence="2">
    <location>
        <begin position="1407"/>
        <end position="1422"/>
    </location>
</feature>
<evidence type="ECO:0000313" key="5">
    <source>
        <dbReference type="EnsemblMetazoa" id="PHUM114820-PA"/>
    </source>
</evidence>